<organism evidence="3 4">
    <name type="scientific">Stenomitos frigidus ULC18</name>
    <dbReference type="NCBI Taxonomy" id="2107698"/>
    <lineage>
        <taxon>Bacteria</taxon>
        <taxon>Bacillati</taxon>
        <taxon>Cyanobacteriota</taxon>
        <taxon>Cyanophyceae</taxon>
        <taxon>Leptolyngbyales</taxon>
        <taxon>Leptolyngbyaceae</taxon>
        <taxon>Stenomitos</taxon>
    </lineage>
</organism>
<dbReference type="OrthoDB" id="194934at2"/>
<evidence type="ECO:0000313" key="3">
    <source>
        <dbReference type="EMBL" id="PSB29527.1"/>
    </source>
</evidence>
<gene>
    <name evidence="3" type="primary">sixA</name>
    <name evidence="3" type="ORF">C7B82_10890</name>
</gene>
<reference evidence="3 4" key="2">
    <citation type="submission" date="2018-03" db="EMBL/GenBank/DDBJ databases">
        <title>The ancient ancestry and fast evolution of plastids.</title>
        <authorList>
            <person name="Moore K.R."/>
            <person name="Magnabosco C."/>
            <person name="Momper L."/>
            <person name="Gold D.A."/>
            <person name="Bosak T."/>
            <person name="Fournier G.P."/>
        </authorList>
    </citation>
    <scope>NUCLEOTIDE SEQUENCE [LARGE SCALE GENOMIC DNA]</scope>
    <source>
        <strain evidence="3 4">ULC18</strain>
    </source>
</reference>
<name>A0A2T1E9U9_9CYAN</name>
<keyword evidence="4" id="KW-1185">Reference proteome</keyword>
<dbReference type="InterPro" id="IPR013078">
    <property type="entry name" value="His_Pase_superF_clade-1"/>
</dbReference>
<dbReference type="InterPro" id="IPR029033">
    <property type="entry name" value="His_PPase_superfam"/>
</dbReference>
<evidence type="ECO:0000256" key="1">
    <source>
        <dbReference type="ARBA" id="ARBA00022801"/>
    </source>
</evidence>
<dbReference type="SMART" id="SM00855">
    <property type="entry name" value="PGAM"/>
    <property type="match status" value="1"/>
</dbReference>
<dbReference type="InterPro" id="IPR004449">
    <property type="entry name" value="SixA"/>
</dbReference>
<dbReference type="GO" id="GO:0101006">
    <property type="term" value="F:protein histidine phosphatase activity"/>
    <property type="evidence" value="ECO:0007669"/>
    <property type="project" value="InterPro"/>
</dbReference>
<dbReference type="Pfam" id="PF00300">
    <property type="entry name" value="His_Phos_1"/>
    <property type="match status" value="1"/>
</dbReference>
<proteinExistence type="predicted"/>
<evidence type="ECO:0000256" key="2">
    <source>
        <dbReference type="PIRSR" id="PIRSR613078-2"/>
    </source>
</evidence>
<dbReference type="CDD" id="cd07067">
    <property type="entry name" value="HP_PGM_like"/>
    <property type="match status" value="1"/>
</dbReference>
<reference evidence="4" key="1">
    <citation type="submission" date="2018-02" db="EMBL/GenBank/DDBJ databases">
        <authorList>
            <person name="Moore K."/>
            <person name="Momper L."/>
        </authorList>
    </citation>
    <scope>NUCLEOTIDE SEQUENCE [LARGE SCALE GENOMIC DNA]</scope>
    <source>
        <strain evidence="4">ULC18</strain>
    </source>
</reference>
<sequence>MPNITLYLIRHGLAGEHGSYANDDERPLTEEGKQKTQQVAKRLHALNLRLDLIMTSPLVRAHQTADLLLEAKLSQALQVSPYLAPHGSLDQWLNWFQQERSPEVTTLALVGHEPNLSAWAETLLWDESRGALSLKKAGVIGLTLPEQSPVGNSALFWLTPPRFLL</sequence>
<keyword evidence="1" id="KW-0378">Hydrolase</keyword>
<protein>
    <submittedName>
        <fullName evidence="3">Phosphohistidine phosphatase SixA</fullName>
    </submittedName>
</protein>
<dbReference type="Gene3D" id="3.40.50.1240">
    <property type="entry name" value="Phosphoglycerate mutase-like"/>
    <property type="match status" value="1"/>
</dbReference>
<dbReference type="EMBL" id="PVWK01000061">
    <property type="protein sequence ID" value="PSB29527.1"/>
    <property type="molecule type" value="Genomic_DNA"/>
</dbReference>
<dbReference type="Proteomes" id="UP000239576">
    <property type="component" value="Unassembled WGS sequence"/>
</dbReference>
<dbReference type="PANTHER" id="PTHR20935">
    <property type="entry name" value="PHOSPHOGLYCERATE MUTASE-RELATED"/>
    <property type="match status" value="1"/>
</dbReference>
<dbReference type="NCBIfam" id="TIGR00249">
    <property type="entry name" value="sixA"/>
    <property type="match status" value="1"/>
</dbReference>
<comment type="caution">
    <text evidence="3">The sequence shown here is derived from an EMBL/GenBank/DDBJ whole genome shotgun (WGS) entry which is preliminary data.</text>
</comment>
<dbReference type="GO" id="GO:0005737">
    <property type="term" value="C:cytoplasm"/>
    <property type="evidence" value="ECO:0007669"/>
    <property type="project" value="InterPro"/>
</dbReference>
<dbReference type="RefSeq" id="WP_106256327.1">
    <property type="nucleotide sequence ID" value="NZ_CAWNSW010000012.1"/>
</dbReference>
<dbReference type="SUPFAM" id="SSF53254">
    <property type="entry name" value="Phosphoglycerate mutase-like"/>
    <property type="match status" value="1"/>
</dbReference>
<evidence type="ECO:0000313" key="4">
    <source>
        <dbReference type="Proteomes" id="UP000239576"/>
    </source>
</evidence>
<feature type="binding site" evidence="2">
    <location>
        <position position="60"/>
    </location>
    <ligand>
        <name>substrate</name>
    </ligand>
</feature>
<dbReference type="InterPro" id="IPR051021">
    <property type="entry name" value="Mito_Ser/Thr_phosphatase"/>
</dbReference>
<dbReference type="AlphaFoldDB" id="A0A2T1E9U9"/>
<accession>A0A2T1E9U9</accession>